<comment type="similarity">
    <text evidence="1">Belongs to the acyl-ACP thioesterase family.</text>
</comment>
<proteinExistence type="inferred from homology"/>
<dbReference type="PANTHER" id="PTHR31727:SF6">
    <property type="entry name" value="OLEOYL-ACYL CARRIER PROTEIN THIOESTERASE 1, CHLOROPLASTIC"/>
    <property type="match status" value="1"/>
</dbReference>
<evidence type="ECO:0000256" key="4">
    <source>
        <dbReference type="ARBA" id="ARBA00022832"/>
    </source>
</evidence>
<keyword evidence="5" id="KW-0809">Transit peptide</keyword>
<dbReference type="GO" id="GO:0000036">
    <property type="term" value="F:acyl carrier activity"/>
    <property type="evidence" value="ECO:0007669"/>
    <property type="project" value="TreeGrafter"/>
</dbReference>
<dbReference type="CDD" id="cd00586">
    <property type="entry name" value="4HBT"/>
    <property type="match status" value="1"/>
</dbReference>
<dbReference type="EMBL" id="DF238840">
    <property type="protein sequence ID" value="GAF25429.1"/>
    <property type="molecule type" value="Genomic_DNA"/>
</dbReference>
<evidence type="ECO:0000259" key="9">
    <source>
        <dbReference type="Pfam" id="PF20791"/>
    </source>
</evidence>
<gene>
    <name evidence="10" type="ORF">MTY_0762</name>
</gene>
<keyword evidence="4" id="KW-0276">Fatty acid metabolism</keyword>
<dbReference type="InterPro" id="IPR049427">
    <property type="entry name" value="Acyl-ACP_TE_C"/>
</dbReference>
<reference evidence="10" key="1">
    <citation type="journal article" date="2014" name="Gene">
        <title>Genome-guided analysis of transformation efficiency and carbon dioxide assimilation by Moorella thermoacetica Y72.</title>
        <authorList>
            <person name="Tsukahara K."/>
            <person name="Kita A."/>
            <person name="Nakashimada Y."/>
            <person name="Hoshino T."/>
            <person name="Murakami K."/>
        </authorList>
    </citation>
    <scope>NUCLEOTIDE SEQUENCE [LARGE SCALE GENOMIC DNA]</scope>
    <source>
        <strain evidence="10">Y72</strain>
    </source>
</reference>
<evidence type="ECO:0000259" key="8">
    <source>
        <dbReference type="Pfam" id="PF01643"/>
    </source>
</evidence>
<dbReference type="Proteomes" id="UP000063718">
    <property type="component" value="Unassembled WGS sequence"/>
</dbReference>
<sequence>MIAMPSSTYQRDYEVRYYETNFLLEASPVTILGYLEETATLHSETAGMGINKLKAAGRGWVVYRYHLQMERYPRWREHITITTWVENFQRCFAHRDFYIHDAGGNLIGRAASVWVFLDIHKKKPLRIPPQVTGAYGLYPEVAVPGAFADLPSLEKPATAGEFTVRMADLDTNHHANNKRYIGWILEGVPLEVHRTAFPATIEVLYKKDARYGEHIHCECQEIPAVEGDRCYLHRLSCPERDLELTLARTTWRKRR</sequence>
<evidence type="ECO:0000256" key="7">
    <source>
        <dbReference type="ARBA" id="ARBA00023160"/>
    </source>
</evidence>
<name>A0A0S6U9N8_NEOTH</name>
<dbReference type="Pfam" id="PF01643">
    <property type="entry name" value="Acyl-ACP_TE"/>
    <property type="match status" value="1"/>
</dbReference>
<keyword evidence="3" id="KW-0378">Hydrolase</keyword>
<keyword evidence="6" id="KW-0443">Lipid metabolism</keyword>
<keyword evidence="2" id="KW-0444">Lipid biosynthesis</keyword>
<evidence type="ECO:0000256" key="5">
    <source>
        <dbReference type="ARBA" id="ARBA00022946"/>
    </source>
</evidence>
<feature type="domain" description="Acyl-ACP thioesterase-like C-terminal" evidence="9">
    <location>
        <begin position="158"/>
        <end position="253"/>
    </location>
</feature>
<protein>
    <submittedName>
        <fullName evidence="10">Acyl-ACP thioesterase</fullName>
    </submittedName>
</protein>
<accession>A0A0S6U9N8</accession>
<dbReference type="PANTHER" id="PTHR31727">
    <property type="entry name" value="OLEOYL-ACYL CARRIER PROTEIN THIOESTERASE 1, CHLOROPLASTIC"/>
    <property type="match status" value="1"/>
</dbReference>
<keyword evidence="7" id="KW-0275">Fatty acid biosynthesis</keyword>
<evidence type="ECO:0000256" key="3">
    <source>
        <dbReference type="ARBA" id="ARBA00022801"/>
    </source>
</evidence>
<organism evidence="10">
    <name type="scientific">Moorella thermoacetica Y72</name>
    <dbReference type="NCBI Taxonomy" id="1325331"/>
    <lineage>
        <taxon>Bacteria</taxon>
        <taxon>Bacillati</taxon>
        <taxon>Bacillota</taxon>
        <taxon>Clostridia</taxon>
        <taxon>Neomoorellales</taxon>
        <taxon>Neomoorellaceae</taxon>
        <taxon>Neomoorella</taxon>
    </lineage>
</organism>
<dbReference type="AlphaFoldDB" id="A0A0S6U9N8"/>
<evidence type="ECO:0000256" key="6">
    <source>
        <dbReference type="ARBA" id="ARBA00023098"/>
    </source>
</evidence>
<dbReference type="Gene3D" id="3.10.129.10">
    <property type="entry name" value="Hotdog Thioesterase"/>
    <property type="match status" value="1"/>
</dbReference>
<dbReference type="Pfam" id="PF20791">
    <property type="entry name" value="Acyl-ACP_TE_C"/>
    <property type="match status" value="1"/>
</dbReference>
<dbReference type="GO" id="GO:0016297">
    <property type="term" value="F:fatty acyl-[ACP] hydrolase activity"/>
    <property type="evidence" value="ECO:0007669"/>
    <property type="project" value="InterPro"/>
</dbReference>
<evidence type="ECO:0000313" key="10">
    <source>
        <dbReference type="EMBL" id="GAF25429.1"/>
    </source>
</evidence>
<evidence type="ECO:0000256" key="2">
    <source>
        <dbReference type="ARBA" id="ARBA00022516"/>
    </source>
</evidence>
<evidence type="ECO:0000256" key="1">
    <source>
        <dbReference type="ARBA" id="ARBA00006500"/>
    </source>
</evidence>
<dbReference type="InterPro" id="IPR002864">
    <property type="entry name" value="Acyl-ACP_thioesterase_NHD"/>
</dbReference>
<dbReference type="InterPro" id="IPR045023">
    <property type="entry name" value="FATA/B"/>
</dbReference>
<feature type="domain" description="Acyl-ACP thioesterase N-terminal hotdog" evidence="8">
    <location>
        <begin position="8"/>
        <end position="133"/>
    </location>
</feature>
<dbReference type="SUPFAM" id="SSF54637">
    <property type="entry name" value="Thioesterase/thiol ester dehydrase-isomerase"/>
    <property type="match status" value="2"/>
</dbReference>
<dbReference type="InterPro" id="IPR029069">
    <property type="entry name" value="HotDog_dom_sf"/>
</dbReference>